<proteinExistence type="predicted"/>
<gene>
    <name evidence="2" type="ORF">SAMN02745136_05423</name>
</gene>
<protein>
    <submittedName>
        <fullName evidence="2">Uncharacterized protein</fullName>
    </submittedName>
</protein>
<keyword evidence="1" id="KW-1133">Transmembrane helix</keyword>
<feature type="transmembrane region" description="Helical" evidence="1">
    <location>
        <begin position="49"/>
        <end position="70"/>
    </location>
</feature>
<sequence length="96" mass="10578">MKRFVLGALMFSWGIIGVIIFTVLVALHPCNYNGIDGMKGALLGMGIRGPYIVFWLLSILGLLICIFDICSDKLKHLIVSQFSQNDDTSVNISSDK</sequence>
<dbReference type="EMBL" id="FRAC01000043">
    <property type="protein sequence ID" value="SHL66798.1"/>
    <property type="molecule type" value="Genomic_DNA"/>
</dbReference>
<evidence type="ECO:0000313" key="3">
    <source>
        <dbReference type="Proteomes" id="UP000184386"/>
    </source>
</evidence>
<dbReference type="AlphaFoldDB" id="A0A1M7CHQ6"/>
<evidence type="ECO:0000256" key="1">
    <source>
        <dbReference type="SAM" id="Phobius"/>
    </source>
</evidence>
<name>A0A1M7CHQ6_9FIRM</name>
<dbReference type="STRING" id="1121322.SAMN02745136_05423"/>
<keyword evidence="1" id="KW-0472">Membrane</keyword>
<keyword evidence="3" id="KW-1185">Reference proteome</keyword>
<keyword evidence="1" id="KW-0812">Transmembrane</keyword>
<reference evidence="2 3" key="1">
    <citation type="submission" date="2016-11" db="EMBL/GenBank/DDBJ databases">
        <authorList>
            <person name="Jaros S."/>
            <person name="Januszkiewicz K."/>
            <person name="Wedrychowicz H."/>
        </authorList>
    </citation>
    <scope>NUCLEOTIDE SEQUENCE [LARGE SCALE GENOMIC DNA]</scope>
    <source>
        <strain evidence="2 3">DSM 15929</strain>
    </source>
</reference>
<dbReference type="Proteomes" id="UP000184386">
    <property type="component" value="Unassembled WGS sequence"/>
</dbReference>
<feature type="transmembrane region" description="Helical" evidence="1">
    <location>
        <begin position="7"/>
        <end position="29"/>
    </location>
</feature>
<dbReference type="RefSeq" id="WP_073280321.1">
    <property type="nucleotide sequence ID" value="NZ_FRAC01000043.1"/>
</dbReference>
<dbReference type="OrthoDB" id="2085427at2"/>
<organism evidence="2 3">
    <name type="scientific">Anaerocolumna jejuensis DSM 15929</name>
    <dbReference type="NCBI Taxonomy" id="1121322"/>
    <lineage>
        <taxon>Bacteria</taxon>
        <taxon>Bacillati</taxon>
        <taxon>Bacillota</taxon>
        <taxon>Clostridia</taxon>
        <taxon>Lachnospirales</taxon>
        <taxon>Lachnospiraceae</taxon>
        <taxon>Anaerocolumna</taxon>
    </lineage>
</organism>
<accession>A0A1M7CHQ6</accession>
<evidence type="ECO:0000313" key="2">
    <source>
        <dbReference type="EMBL" id="SHL66798.1"/>
    </source>
</evidence>